<dbReference type="Pfam" id="PF25583">
    <property type="entry name" value="WCX"/>
    <property type="match status" value="1"/>
</dbReference>
<organism evidence="3">
    <name type="scientific">Jonesiaceae bacterium BS-20</name>
    <dbReference type="NCBI Taxonomy" id="3120821"/>
    <lineage>
        <taxon>Bacteria</taxon>
        <taxon>Bacillati</taxon>
        <taxon>Actinomycetota</taxon>
        <taxon>Actinomycetes</taxon>
        <taxon>Micrococcales</taxon>
        <taxon>Jonesiaceae</taxon>
    </lineage>
</organism>
<feature type="domain" description="WCX" evidence="2">
    <location>
        <begin position="250"/>
        <end position="321"/>
    </location>
</feature>
<accession>A0AAU7DZC4</accession>
<sequence>MSTSISSEERLLNLVIALMNTTSYMTRAQIVATVAGYDQSAAVTAQERMFERDKVTLRNLGLPLVTIDRAGHASEIGYRIDKDSYGLGEFNFTPAQFSVLSLAATLWKENTALAADSTQALTKLRSGHLGQTDTDALAGLAPRLRDSTGISEQLIDAISLRRTIAFDYRAAHSGELARRNVAPWRVAVRGGAWYLIGFDLDRDAPRVFRFSRFESKITTVKKAAPYEIPQDLDVDRLLGIHAQPVAQKTATIALRTDRAQSLRLRGTQVASDPRLAEYEIFTLPYQHVGRLSEELAGYGDAVLVMEPAELRGAVIARLRAVVALAPPESVTSPDQSATSTSQEA</sequence>
<evidence type="ECO:0000313" key="3">
    <source>
        <dbReference type="EMBL" id="XBH22704.1"/>
    </source>
</evidence>
<feature type="domain" description="WYL" evidence="1">
    <location>
        <begin position="152"/>
        <end position="215"/>
    </location>
</feature>
<evidence type="ECO:0000259" key="2">
    <source>
        <dbReference type="Pfam" id="PF25583"/>
    </source>
</evidence>
<gene>
    <name evidence="3" type="ORF">V5R04_05645</name>
</gene>
<proteinExistence type="predicted"/>
<dbReference type="EMBL" id="CP146203">
    <property type="protein sequence ID" value="XBH22704.1"/>
    <property type="molecule type" value="Genomic_DNA"/>
</dbReference>
<dbReference type="AlphaFoldDB" id="A0AAU7DZC4"/>
<dbReference type="InterPro" id="IPR057727">
    <property type="entry name" value="WCX_dom"/>
</dbReference>
<dbReference type="InterPro" id="IPR051534">
    <property type="entry name" value="CBASS_pafABC_assoc_protein"/>
</dbReference>
<dbReference type="PROSITE" id="PS52050">
    <property type="entry name" value="WYL"/>
    <property type="match status" value="1"/>
</dbReference>
<evidence type="ECO:0000259" key="1">
    <source>
        <dbReference type="Pfam" id="PF13280"/>
    </source>
</evidence>
<dbReference type="Pfam" id="PF13280">
    <property type="entry name" value="WYL"/>
    <property type="match status" value="1"/>
</dbReference>
<dbReference type="PANTHER" id="PTHR34580">
    <property type="match status" value="1"/>
</dbReference>
<protein>
    <submittedName>
        <fullName evidence="3">WYL domain-containing protein</fullName>
    </submittedName>
</protein>
<dbReference type="PANTHER" id="PTHR34580:SF3">
    <property type="entry name" value="PROTEIN PAFB"/>
    <property type="match status" value="1"/>
</dbReference>
<name>A0AAU7DZC4_9MICO</name>
<reference evidence="3" key="1">
    <citation type="submission" date="2024-02" db="EMBL/GenBank/DDBJ databases">
        <title>Tomenella chthoni gen. nov. sp. nov., a member of the family Jonesiaceae isolated from bat guano.</title>
        <authorList>
            <person name="Miller S.L."/>
            <person name="King J."/>
            <person name="Sankaranarayanan K."/>
            <person name="Lawson P.A."/>
        </authorList>
    </citation>
    <scope>NUCLEOTIDE SEQUENCE</scope>
    <source>
        <strain evidence="3">BS-20</strain>
    </source>
</reference>
<dbReference type="InterPro" id="IPR026881">
    <property type="entry name" value="WYL_dom"/>
</dbReference>